<comment type="caution">
    <text evidence="2">The sequence shown here is derived from an EMBL/GenBank/DDBJ whole genome shotgun (WGS) entry which is preliminary data.</text>
</comment>
<protein>
    <submittedName>
        <fullName evidence="2">Uncharacterized protein</fullName>
    </submittedName>
</protein>
<dbReference type="EMBL" id="CAJNOK010023706">
    <property type="protein sequence ID" value="CAF1366439.1"/>
    <property type="molecule type" value="Genomic_DNA"/>
</dbReference>
<feature type="compositionally biased region" description="Basic and acidic residues" evidence="1">
    <location>
        <begin position="167"/>
        <end position="179"/>
    </location>
</feature>
<evidence type="ECO:0000256" key="1">
    <source>
        <dbReference type="SAM" id="MobiDB-lite"/>
    </source>
</evidence>
<feature type="compositionally biased region" description="Acidic residues" evidence="1">
    <location>
        <begin position="140"/>
        <end position="166"/>
    </location>
</feature>
<accession>A0A8S2F640</accession>
<name>A0A8S2F640_9BILA</name>
<evidence type="ECO:0000313" key="4">
    <source>
        <dbReference type="Proteomes" id="UP000677228"/>
    </source>
</evidence>
<evidence type="ECO:0000313" key="3">
    <source>
        <dbReference type="EMBL" id="CAF4175851.1"/>
    </source>
</evidence>
<reference evidence="2" key="1">
    <citation type="submission" date="2021-02" db="EMBL/GenBank/DDBJ databases">
        <authorList>
            <person name="Nowell W R."/>
        </authorList>
    </citation>
    <scope>NUCLEOTIDE SEQUENCE</scope>
</reference>
<organism evidence="2 4">
    <name type="scientific">Didymodactylos carnosus</name>
    <dbReference type="NCBI Taxonomy" id="1234261"/>
    <lineage>
        <taxon>Eukaryota</taxon>
        <taxon>Metazoa</taxon>
        <taxon>Spiralia</taxon>
        <taxon>Gnathifera</taxon>
        <taxon>Rotifera</taxon>
        <taxon>Eurotatoria</taxon>
        <taxon>Bdelloidea</taxon>
        <taxon>Philodinida</taxon>
        <taxon>Philodinidae</taxon>
        <taxon>Didymodactylos</taxon>
    </lineage>
</organism>
<sequence length="212" mass="24749">GLKDYIMKQQIGNKQGLPDDYPVVNRNKQVEVKEFVAAGPDVGKTTKMMKKARGDRVYWVEEMGVLKMQENPALDKKLVLYTYAQEANLFVETYLQHYQTTGKLYYPIKLCVADLNKSAYISRGRVLKYMNSINGLIIVEEEEDDDDDDDNKENDEEADEEEEEEEEKTRKSEKEEKKRNIAKKLAKVKKNLSDALSNEHVLTRMRKRNFRN</sequence>
<dbReference type="EMBL" id="CAJOBA010045363">
    <property type="protein sequence ID" value="CAF4175851.1"/>
    <property type="molecule type" value="Genomic_DNA"/>
</dbReference>
<feature type="region of interest" description="Disordered" evidence="1">
    <location>
        <begin position="140"/>
        <end position="180"/>
    </location>
</feature>
<dbReference type="AlphaFoldDB" id="A0A8S2F640"/>
<proteinExistence type="predicted"/>
<gene>
    <name evidence="2" type="ORF">OVA965_LOCUS31469</name>
    <name evidence="3" type="ORF">TMI583_LOCUS32299</name>
</gene>
<feature type="non-terminal residue" evidence="2">
    <location>
        <position position="1"/>
    </location>
</feature>
<evidence type="ECO:0000313" key="2">
    <source>
        <dbReference type="EMBL" id="CAF1366439.1"/>
    </source>
</evidence>
<dbReference type="Proteomes" id="UP000677228">
    <property type="component" value="Unassembled WGS sequence"/>
</dbReference>
<dbReference type="Proteomes" id="UP000682733">
    <property type="component" value="Unassembled WGS sequence"/>
</dbReference>